<feature type="compositionally biased region" description="Polar residues" evidence="1">
    <location>
        <begin position="18"/>
        <end position="32"/>
    </location>
</feature>
<sequence>MEHKRTRENVHEMKPYKEQNSSNVTRSGNNGSVFPKEKEHVSTMVGKKIAESCEKVVESVVDAVKKRKNKGKPSPEN</sequence>
<keyword evidence="3" id="KW-1185">Reference proteome</keyword>
<feature type="compositionally biased region" description="Basic and acidic residues" evidence="1">
    <location>
        <begin position="1"/>
        <end position="17"/>
    </location>
</feature>
<comment type="caution">
    <text evidence="2">The sequence shown here is derived from an EMBL/GenBank/DDBJ whole genome shotgun (WGS) entry which is preliminary data.</text>
</comment>
<gene>
    <name evidence="2" type="ORF">OLEA9_A055977</name>
</gene>
<dbReference type="OrthoDB" id="925215at2759"/>
<evidence type="ECO:0000313" key="2">
    <source>
        <dbReference type="EMBL" id="CAA2969679.1"/>
    </source>
</evidence>
<accession>A0A8S0QV76</accession>
<evidence type="ECO:0000256" key="1">
    <source>
        <dbReference type="SAM" id="MobiDB-lite"/>
    </source>
</evidence>
<feature type="region of interest" description="Disordered" evidence="1">
    <location>
        <begin position="1"/>
        <end position="39"/>
    </location>
</feature>
<organism evidence="2 3">
    <name type="scientific">Olea europaea subsp. europaea</name>
    <dbReference type="NCBI Taxonomy" id="158383"/>
    <lineage>
        <taxon>Eukaryota</taxon>
        <taxon>Viridiplantae</taxon>
        <taxon>Streptophyta</taxon>
        <taxon>Embryophyta</taxon>
        <taxon>Tracheophyta</taxon>
        <taxon>Spermatophyta</taxon>
        <taxon>Magnoliopsida</taxon>
        <taxon>eudicotyledons</taxon>
        <taxon>Gunneridae</taxon>
        <taxon>Pentapetalae</taxon>
        <taxon>asterids</taxon>
        <taxon>lamiids</taxon>
        <taxon>Lamiales</taxon>
        <taxon>Oleaceae</taxon>
        <taxon>Oleeae</taxon>
        <taxon>Olea</taxon>
    </lineage>
</organism>
<protein>
    <submittedName>
        <fullName evidence="2">Uncharacterized protein</fullName>
    </submittedName>
</protein>
<dbReference type="Proteomes" id="UP000594638">
    <property type="component" value="Unassembled WGS sequence"/>
</dbReference>
<evidence type="ECO:0000313" key="3">
    <source>
        <dbReference type="Proteomes" id="UP000594638"/>
    </source>
</evidence>
<reference evidence="2 3" key="1">
    <citation type="submission" date="2019-12" db="EMBL/GenBank/DDBJ databases">
        <authorList>
            <person name="Alioto T."/>
            <person name="Alioto T."/>
            <person name="Gomez Garrido J."/>
        </authorList>
    </citation>
    <scope>NUCLEOTIDE SEQUENCE [LARGE SCALE GENOMIC DNA]</scope>
</reference>
<dbReference type="EMBL" id="CACTIH010001949">
    <property type="protein sequence ID" value="CAA2969679.1"/>
    <property type="molecule type" value="Genomic_DNA"/>
</dbReference>
<name>A0A8S0QV76_OLEEU</name>
<dbReference type="Gramene" id="OE9A055977T1">
    <property type="protein sequence ID" value="OE9A055977C1"/>
    <property type="gene ID" value="OE9A055977"/>
</dbReference>
<dbReference type="AlphaFoldDB" id="A0A8S0QV76"/>
<proteinExistence type="predicted"/>